<dbReference type="Pfam" id="PF00294">
    <property type="entry name" value="PfkB"/>
    <property type="match status" value="1"/>
</dbReference>
<dbReference type="EMBL" id="RXIC02000024">
    <property type="protein sequence ID" value="KAB1208875.1"/>
    <property type="molecule type" value="Genomic_DNA"/>
</dbReference>
<organism evidence="2 3">
    <name type="scientific">Morella rubra</name>
    <name type="common">Chinese bayberry</name>
    <dbReference type="NCBI Taxonomy" id="262757"/>
    <lineage>
        <taxon>Eukaryota</taxon>
        <taxon>Viridiplantae</taxon>
        <taxon>Streptophyta</taxon>
        <taxon>Embryophyta</taxon>
        <taxon>Tracheophyta</taxon>
        <taxon>Spermatophyta</taxon>
        <taxon>Magnoliopsida</taxon>
        <taxon>eudicotyledons</taxon>
        <taxon>Gunneridae</taxon>
        <taxon>Pentapetalae</taxon>
        <taxon>rosids</taxon>
        <taxon>fabids</taxon>
        <taxon>Fagales</taxon>
        <taxon>Myricaceae</taxon>
        <taxon>Morella</taxon>
    </lineage>
</organism>
<reference evidence="2 3" key="1">
    <citation type="journal article" date="2019" name="Plant Biotechnol. J.">
        <title>The red bayberry genome and genetic basis of sex determination.</title>
        <authorList>
            <person name="Jia H.M."/>
            <person name="Jia H.J."/>
            <person name="Cai Q.L."/>
            <person name="Wang Y."/>
            <person name="Zhao H.B."/>
            <person name="Yang W.F."/>
            <person name="Wang G.Y."/>
            <person name="Li Y.H."/>
            <person name="Zhan D.L."/>
            <person name="Shen Y.T."/>
            <person name="Niu Q.F."/>
            <person name="Chang L."/>
            <person name="Qiu J."/>
            <person name="Zhao L."/>
            <person name="Xie H.B."/>
            <person name="Fu W.Y."/>
            <person name="Jin J."/>
            <person name="Li X.W."/>
            <person name="Jiao Y."/>
            <person name="Zhou C.C."/>
            <person name="Tu T."/>
            <person name="Chai C.Y."/>
            <person name="Gao J.L."/>
            <person name="Fan L.J."/>
            <person name="van de Weg E."/>
            <person name="Wang J.Y."/>
            <person name="Gao Z.S."/>
        </authorList>
    </citation>
    <scope>NUCLEOTIDE SEQUENCE [LARGE SCALE GENOMIC DNA]</scope>
    <source>
        <tissue evidence="2">Leaves</tissue>
    </source>
</reference>
<dbReference type="Proteomes" id="UP000516437">
    <property type="component" value="Chromosome 6"/>
</dbReference>
<dbReference type="PANTHER" id="PTHR47826:SF1">
    <property type="entry name" value="OS03G0164700 PROTEIN"/>
    <property type="match status" value="1"/>
</dbReference>
<proteinExistence type="predicted"/>
<gene>
    <name evidence="2" type="ORF">CJ030_MR6G011311</name>
</gene>
<evidence type="ECO:0000259" key="1">
    <source>
        <dbReference type="Pfam" id="PF00294"/>
    </source>
</evidence>
<sequence>MPLLLITLKSPLLYHGTSMYPILPQTRTLAHPISPPIPRCVLSCKGVGIQVSSPKRGSGSANGVVQQDWKLRGVGFKDVDVATLGNLCVDIVLSVPQLPPKNLQDRKAYMDRLSASPPDKQYWEAGGNCNMAIAAARLGLRCVTIGHVGSEVYGKFLLDVLHDEGISIVGMSEDSDVHDGPSASYETLLCWVLVDSLQRHGFCSRADFSKEPAFSWLSRLSVEVKMAIKKSKILFCNGYGFDELSPNVITSVLEYAVEVGTSVFFDPGPRGRSLQNGHLKSREHLASS</sequence>
<dbReference type="InterPro" id="IPR029056">
    <property type="entry name" value="Ribokinase-like"/>
</dbReference>
<protein>
    <recommendedName>
        <fullName evidence="1">Carbohydrate kinase PfkB domain-containing protein</fullName>
    </recommendedName>
</protein>
<dbReference type="OrthoDB" id="415590at2759"/>
<keyword evidence="3" id="KW-1185">Reference proteome</keyword>
<dbReference type="Gene3D" id="3.40.1190.20">
    <property type="match status" value="1"/>
</dbReference>
<feature type="domain" description="Carbohydrate kinase PfkB" evidence="1">
    <location>
        <begin position="125"/>
        <end position="177"/>
    </location>
</feature>
<evidence type="ECO:0000313" key="2">
    <source>
        <dbReference type="EMBL" id="KAB1208875.1"/>
    </source>
</evidence>
<evidence type="ECO:0000313" key="3">
    <source>
        <dbReference type="Proteomes" id="UP000516437"/>
    </source>
</evidence>
<name>A0A6A1V8U2_9ROSI</name>
<dbReference type="AlphaFoldDB" id="A0A6A1V8U2"/>
<dbReference type="SUPFAM" id="SSF53613">
    <property type="entry name" value="Ribokinase-like"/>
    <property type="match status" value="1"/>
</dbReference>
<dbReference type="PANTHER" id="PTHR47826">
    <property type="entry name" value="OS03G0164700 PROTEIN"/>
    <property type="match status" value="1"/>
</dbReference>
<comment type="caution">
    <text evidence="2">The sequence shown here is derived from an EMBL/GenBank/DDBJ whole genome shotgun (WGS) entry which is preliminary data.</text>
</comment>
<dbReference type="InterPro" id="IPR011611">
    <property type="entry name" value="PfkB_dom"/>
</dbReference>
<accession>A0A6A1V8U2</accession>